<evidence type="ECO:0000313" key="1">
    <source>
        <dbReference type="EMBL" id="GFT75789.1"/>
    </source>
</evidence>
<protein>
    <submittedName>
        <fullName evidence="1">Uncharacterized protein</fullName>
    </submittedName>
</protein>
<comment type="caution">
    <text evidence="1">The sequence shown here is derived from an EMBL/GenBank/DDBJ whole genome shotgun (WGS) entry which is preliminary data.</text>
</comment>
<name>A0A8X6TZZ5_NEPPI</name>
<organism evidence="1 2">
    <name type="scientific">Nephila pilipes</name>
    <name type="common">Giant wood spider</name>
    <name type="synonym">Nephila maculata</name>
    <dbReference type="NCBI Taxonomy" id="299642"/>
    <lineage>
        <taxon>Eukaryota</taxon>
        <taxon>Metazoa</taxon>
        <taxon>Ecdysozoa</taxon>
        <taxon>Arthropoda</taxon>
        <taxon>Chelicerata</taxon>
        <taxon>Arachnida</taxon>
        <taxon>Araneae</taxon>
        <taxon>Araneomorphae</taxon>
        <taxon>Entelegynae</taxon>
        <taxon>Araneoidea</taxon>
        <taxon>Nephilidae</taxon>
        <taxon>Nephila</taxon>
    </lineage>
</organism>
<dbReference type="EMBL" id="BMAW01117562">
    <property type="protein sequence ID" value="GFT75789.1"/>
    <property type="molecule type" value="Genomic_DNA"/>
</dbReference>
<dbReference type="AlphaFoldDB" id="A0A8X6TZZ5"/>
<gene>
    <name evidence="1" type="ORF">NPIL_346801</name>
</gene>
<reference evidence="1" key="1">
    <citation type="submission" date="2020-08" db="EMBL/GenBank/DDBJ databases">
        <title>Multicomponent nature underlies the extraordinary mechanical properties of spider dragline silk.</title>
        <authorList>
            <person name="Kono N."/>
            <person name="Nakamura H."/>
            <person name="Mori M."/>
            <person name="Yoshida Y."/>
            <person name="Ohtoshi R."/>
            <person name="Malay A.D."/>
            <person name="Moran D.A.P."/>
            <person name="Tomita M."/>
            <person name="Numata K."/>
            <person name="Arakawa K."/>
        </authorList>
    </citation>
    <scope>NUCLEOTIDE SEQUENCE</scope>
</reference>
<keyword evidence="2" id="KW-1185">Reference proteome</keyword>
<accession>A0A8X6TZZ5</accession>
<dbReference type="Proteomes" id="UP000887013">
    <property type="component" value="Unassembled WGS sequence"/>
</dbReference>
<dbReference type="OrthoDB" id="10525843at2759"/>
<evidence type="ECO:0000313" key="2">
    <source>
        <dbReference type="Proteomes" id="UP000887013"/>
    </source>
</evidence>
<sequence>MSAVLIPEASQGMSGMGTYVPENGYFSLEDGSAEDGQRLRVVLAADNGIERVEEKGLGFLECVSVDDTPVLCVSCMG</sequence>
<proteinExistence type="predicted"/>